<dbReference type="STRING" id="4999.A0A1Y1UAU2"/>
<feature type="domain" description="FAS1" evidence="2">
    <location>
        <begin position="77"/>
        <end position="274"/>
    </location>
</feature>
<protein>
    <recommendedName>
        <fullName evidence="2">FAS1 domain-containing protein</fullName>
    </recommendedName>
</protein>
<dbReference type="RefSeq" id="XP_021868906.1">
    <property type="nucleotide sequence ID" value="XM_022016724.1"/>
</dbReference>
<dbReference type="AlphaFoldDB" id="A0A1Y1UAU2"/>
<feature type="signal peptide" evidence="1">
    <location>
        <begin position="1"/>
        <end position="19"/>
    </location>
</feature>
<dbReference type="InterPro" id="IPR036378">
    <property type="entry name" value="FAS1_dom_sf"/>
</dbReference>
<dbReference type="GO" id="GO:0000329">
    <property type="term" value="C:fungal-type vacuole membrane"/>
    <property type="evidence" value="ECO:0007669"/>
    <property type="project" value="TreeGrafter"/>
</dbReference>
<dbReference type="GeneID" id="33558533"/>
<proteinExistence type="predicted"/>
<dbReference type="PANTHER" id="PTHR10900">
    <property type="entry name" value="PERIOSTIN-RELATED"/>
    <property type="match status" value="1"/>
</dbReference>
<dbReference type="OrthoDB" id="7700931at2759"/>
<dbReference type="PANTHER" id="PTHR10900:SF122">
    <property type="entry name" value="FAS1 DOMAIN-CONTAINING PROTEIN"/>
    <property type="match status" value="1"/>
</dbReference>
<dbReference type="InParanoid" id="A0A1Y1UAU2"/>
<gene>
    <name evidence="3" type="ORF">BD324DRAFT_634413</name>
</gene>
<dbReference type="GO" id="GO:0016236">
    <property type="term" value="P:macroautophagy"/>
    <property type="evidence" value="ECO:0007669"/>
    <property type="project" value="TreeGrafter"/>
</dbReference>
<keyword evidence="1" id="KW-0732">Signal</keyword>
<dbReference type="Gene3D" id="2.30.180.10">
    <property type="entry name" value="FAS1 domain"/>
    <property type="match status" value="2"/>
</dbReference>
<dbReference type="SUPFAM" id="SSF82153">
    <property type="entry name" value="FAS1 domain"/>
    <property type="match status" value="2"/>
</dbReference>
<accession>A0A1Y1UAU2</accession>
<keyword evidence="4" id="KW-1185">Reference proteome</keyword>
<sequence length="563" mass="62933">MKYLAVLLLPLAISAPTVQDNHQGQAPKHLSTSQRIFIPSSLSEGLSKLSGLTWKTAGEIVESFEDQDAADVVSEDKTIWQLLKDDPVNFSKLIKVVEFVGDEPLKYLDGDKPITFFAPNNEALTPPGHGPGHHGDHGHHEYDLAELMSNPSLASISALLENEPSLMITSDDDGDDDDDDDEKKRRRELFRKLAKKVLQYHGLSEALSAADISERSTLASALWASDGSYGGLQRRIKVKKTLIPPSINLNFYAKIVDTDNKAKNGYLHTIAAPLIPPPSIFESTYIFPDFYSTFTSAVQNLHGRHWLDWEYNFHRHHDHDVDDDDDHKKKALDDGLAAYAQDLIHELFSKKEEEAKFIGTPLATMFVPTNSAFAVLPPRLKFFLFSPFGRRALTKILAYHYIYDALILTEFQHFGKDYPLPEHKDEFVAPHVVESVDGEDLAQTIKVTNSINETLSLYIEKKKVLPVKVILKVNGIETLENDVHATGATKVILKVNGIETLENDVPARNGAFHVSHSSTCMTPSQLTDDEFQPIGLILVPPHHHHDEDGVDVSSTDSWANWEE</sequence>
<dbReference type="InterPro" id="IPR000782">
    <property type="entry name" value="FAS1_domain"/>
</dbReference>
<dbReference type="SMART" id="SM00554">
    <property type="entry name" value="FAS1"/>
    <property type="match status" value="2"/>
</dbReference>
<dbReference type="EMBL" id="NBSH01000013">
    <property type="protein sequence ID" value="ORX34664.1"/>
    <property type="molecule type" value="Genomic_DNA"/>
</dbReference>
<feature type="domain" description="FAS1" evidence="2">
    <location>
        <begin position="323"/>
        <end position="519"/>
    </location>
</feature>
<dbReference type="Pfam" id="PF02469">
    <property type="entry name" value="Fasciclin"/>
    <property type="match status" value="2"/>
</dbReference>
<evidence type="ECO:0000256" key="1">
    <source>
        <dbReference type="SAM" id="SignalP"/>
    </source>
</evidence>
<dbReference type="InterPro" id="IPR050904">
    <property type="entry name" value="Adhesion/Biosynth-related"/>
</dbReference>
<dbReference type="PROSITE" id="PS50213">
    <property type="entry name" value="FAS1"/>
    <property type="match status" value="2"/>
</dbReference>
<dbReference type="GO" id="GO:0005615">
    <property type="term" value="C:extracellular space"/>
    <property type="evidence" value="ECO:0007669"/>
    <property type="project" value="TreeGrafter"/>
</dbReference>
<evidence type="ECO:0000259" key="2">
    <source>
        <dbReference type="PROSITE" id="PS50213"/>
    </source>
</evidence>
<feature type="chain" id="PRO_5013344940" description="FAS1 domain-containing protein" evidence="1">
    <location>
        <begin position="20"/>
        <end position="563"/>
    </location>
</feature>
<organism evidence="3 4">
    <name type="scientific">Kockovaella imperatae</name>
    <dbReference type="NCBI Taxonomy" id="4999"/>
    <lineage>
        <taxon>Eukaryota</taxon>
        <taxon>Fungi</taxon>
        <taxon>Dikarya</taxon>
        <taxon>Basidiomycota</taxon>
        <taxon>Agaricomycotina</taxon>
        <taxon>Tremellomycetes</taxon>
        <taxon>Tremellales</taxon>
        <taxon>Cuniculitremaceae</taxon>
        <taxon>Kockovaella</taxon>
    </lineage>
</organism>
<reference evidence="3 4" key="1">
    <citation type="submission" date="2017-03" db="EMBL/GenBank/DDBJ databases">
        <title>Widespread Adenine N6-methylation of Active Genes in Fungi.</title>
        <authorList>
            <consortium name="DOE Joint Genome Institute"/>
            <person name="Mondo S.J."/>
            <person name="Dannebaum R.O."/>
            <person name="Kuo R.C."/>
            <person name="Louie K.B."/>
            <person name="Bewick A.J."/>
            <person name="Labutti K."/>
            <person name="Haridas S."/>
            <person name="Kuo A."/>
            <person name="Salamov A."/>
            <person name="Ahrendt S.R."/>
            <person name="Lau R."/>
            <person name="Bowen B.P."/>
            <person name="Lipzen A."/>
            <person name="Sullivan W."/>
            <person name="Andreopoulos W.B."/>
            <person name="Clum A."/>
            <person name="Lindquist E."/>
            <person name="Daum C."/>
            <person name="Northen T.R."/>
            <person name="Ramamoorthy G."/>
            <person name="Schmitz R.J."/>
            <person name="Gryganskyi A."/>
            <person name="Culley D."/>
            <person name="Magnuson J."/>
            <person name="James T.Y."/>
            <person name="O'Malley M.A."/>
            <person name="Stajich J.E."/>
            <person name="Spatafora J.W."/>
            <person name="Visel A."/>
            <person name="Grigoriev I.V."/>
        </authorList>
    </citation>
    <scope>NUCLEOTIDE SEQUENCE [LARGE SCALE GENOMIC DNA]</scope>
    <source>
        <strain evidence="3 4">NRRL Y-17943</strain>
    </source>
</reference>
<evidence type="ECO:0000313" key="4">
    <source>
        <dbReference type="Proteomes" id="UP000193218"/>
    </source>
</evidence>
<comment type="caution">
    <text evidence="3">The sequence shown here is derived from an EMBL/GenBank/DDBJ whole genome shotgun (WGS) entry which is preliminary data.</text>
</comment>
<dbReference type="Proteomes" id="UP000193218">
    <property type="component" value="Unassembled WGS sequence"/>
</dbReference>
<evidence type="ECO:0000313" key="3">
    <source>
        <dbReference type="EMBL" id="ORX34664.1"/>
    </source>
</evidence>
<name>A0A1Y1UAU2_9TREE</name>